<dbReference type="Pfam" id="PF01774">
    <property type="entry name" value="UreD"/>
    <property type="match status" value="1"/>
</dbReference>
<sequence>MPERVTGAISATFTAETPSTRTQLQHHAQAYPLKIAKTFPFDHNQLGVYVMDASPGVMAGDRYELSWRFGEGTNVYITNQSYTKVHPARKNDTDPASPSSQRQQLSLAAGAYVEYMPEPLMLYKDAHFLSEAEVRMEPGAALIWSEIVCPGRTHRGELFQYERFVSRMTVWYAEELIFSARQRIEPTATQSPQALSRWDNSTHLGTLYLFSNQAGPQLVEGLREKLDTLSQAKPGLYCGVSLTYKHGLAVSVLGSRVYEIANLLTAAWEHIRKDAFHKPSLLVPK</sequence>
<reference evidence="4 5" key="1">
    <citation type="submission" date="2019-07" db="EMBL/GenBank/DDBJ databases">
        <authorList>
            <person name="Kim J."/>
        </authorList>
    </citation>
    <scope>NUCLEOTIDE SEQUENCE [LARGE SCALE GENOMIC DNA]</scope>
    <source>
        <strain evidence="4 5">JC52</strain>
    </source>
</reference>
<evidence type="ECO:0000256" key="2">
    <source>
        <dbReference type="ARBA" id="ARBA00023186"/>
    </source>
</evidence>
<dbReference type="RefSeq" id="WP_144849558.1">
    <property type="nucleotide sequence ID" value="NZ_VNJI01000022.1"/>
</dbReference>
<accession>A0A559K8W0</accession>
<dbReference type="Proteomes" id="UP000317036">
    <property type="component" value="Unassembled WGS sequence"/>
</dbReference>
<comment type="subunit">
    <text evidence="3">UreD, UreF and UreG form a complex that acts as a GTP-hydrolysis-dependent molecular chaperone, activating the urease apoprotein by helping to assemble the nickel containing metallocenter of UreC. The UreE protein probably delivers the nickel.</text>
</comment>
<protein>
    <recommendedName>
        <fullName evidence="3">Urease accessory protein UreD</fullName>
    </recommendedName>
</protein>
<evidence type="ECO:0000313" key="4">
    <source>
        <dbReference type="EMBL" id="TVY08557.1"/>
    </source>
</evidence>
<evidence type="ECO:0000256" key="3">
    <source>
        <dbReference type="HAMAP-Rule" id="MF_01384"/>
    </source>
</evidence>
<comment type="subcellular location">
    <subcellularLocation>
        <location evidence="3">Cytoplasm</location>
    </subcellularLocation>
</comment>
<dbReference type="HAMAP" id="MF_01384">
    <property type="entry name" value="UreD"/>
    <property type="match status" value="1"/>
</dbReference>
<dbReference type="InterPro" id="IPR002669">
    <property type="entry name" value="UreD"/>
</dbReference>
<gene>
    <name evidence="3" type="primary">ureD</name>
    <name evidence="4" type="ORF">FPZ49_18235</name>
</gene>
<keyword evidence="3" id="KW-0996">Nickel insertion</keyword>
<dbReference type="PANTHER" id="PTHR33643:SF1">
    <property type="entry name" value="UREASE ACCESSORY PROTEIN D"/>
    <property type="match status" value="1"/>
</dbReference>
<keyword evidence="5" id="KW-1185">Reference proteome</keyword>
<dbReference type="AlphaFoldDB" id="A0A559K8W0"/>
<proteinExistence type="inferred from homology"/>
<dbReference type="PANTHER" id="PTHR33643">
    <property type="entry name" value="UREASE ACCESSORY PROTEIN D"/>
    <property type="match status" value="1"/>
</dbReference>
<comment type="function">
    <text evidence="3">Required for maturation of urease via the functional incorporation of the urease nickel metallocenter.</text>
</comment>
<comment type="similarity">
    <text evidence="1 3">Belongs to the UreD family.</text>
</comment>
<organism evidence="4 5">
    <name type="scientific">Paenibacillus cremeus</name>
    <dbReference type="NCBI Taxonomy" id="2163881"/>
    <lineage>
        <taxon>Bacteria</taxon>
        <taxon>Bacillati</taxon>
        <taxon>Bacillota</taxon>
        <taxon>Bacilli</taxon>
        <taxon>Bacillales</taxon>
        <taxon>Paenibacillaceae</taxon>
        <taxon>Paenibacillus</taxon>
    </lineage>
</organism>
<comment type="caution">
    <text evidence="4">The sequence shown here is derived from an EMBL/GenBank/DDBJ whole genome shotgun (WGS) entry which is preliminary data.</text>
</comment>
<dbReference type="OrthoDB" id="5328682at2"/>
<dbReference type="GO" id="GO:0005737">
    <property type="term" value="C:cytoplasm"/>
    <property type="evidence" value="ECO:0007669"/>
    <property type="project" value="UniProtKB-SubCell"/>
</dbReference>
<name>A0A559K8W0_9BACL</name>
<dbReference type="EMBL" id="VNJI01000022">
    <property type="protein sequence ID" value="TVY08557.1"/>
    <property type="molecule type" value="Genomic_DNA"/>
</dbReference>
<keyword evidence="2 3" id="KW-0143">Chaperone</keyword>
<dbReference type="GO" id="GO:0016151">
    <property type="term" value="F:nickel cation binding"/>
    <property type="evidence" value="ECO:0007669"/>
    <property type="project" value="UniProtKB-UniRule"/>
</dbReference>
<keyword evidence="3" id="KW-0963">Cytoplasm</keyword>
<evidence type="ECO:0000313" key="5">
    <source>
        <dbReference type="Proteomes" id="UP000317036"/>
    </source>
</evidence>
<evidence type="ECO:0000256" key="1">
    <source>
        <dbReference type="ARBA" id="ARBA00007177"/>
    </source>
</evidence>